<feature type="transmembrane region" description="Helical" evidence="6">
    <location>
        <begin position="431"/>
        <end position="452"/>
    </location>
</feature>
<evidence type="ECO:0000313" key="10">
    <source>
        <dbReference type="Proteomes" id="UP000319014"/>
    </source>
</evidence>
<dbReference type="GO" id="GO:0005886">
    <property type="term" value="C:plasma membrane"/>
    <property type="evidence" value="ECO:0007669"/>
    <property type="project" value="UniProtKB-SubCell"/>
</dbReference>
<dbReference type="Pfam" id="PF13567">
    <property type="entry name" value="DUF4131"/>
    <property type="match status" value="1"/>
</dbReference>
<dbReference type="InterPro" id="IPR025405">
    <property type="entry name" value="DUF4131"/>
</dbReference>
<evidence type="ECO:0000256" key="5">
    <source>
        <dbReference type="ARBA" id="ARBA00023136"/>
    </source>
</evidence>
<dbReference type="InterPro" id="IPR004477">
    <property type="entry name" value="ComEC_N"/>
</dbReference>
<evidence type="ECO:0000256" key="2">
    <source>
        <dbReference type="ARBA" id="ARBA00022475"/>
    </source>
</evidence>
<evidence type="ECO:0000259" key="7">
    <source>
        <dbReference type="Pfam" id="PF03772"/>
    </source>
</evidence>
<dbReference type="NCBIfam" id="TIGR00360">
    <property type="entry name" value="ComEC_N-term"/>
    <property type="match status" value="1"/>
</dbReference>
<dbReference type="PANTHER" id="PTHR30619:SF1">
    <property type="entry name" value="RECOMBINATION PROTEIN 2"/>
    <property type="match status" value="1"/>
</dbReference>
<dbReference type="AlphaFoldDB" id="A0A521BX22"/>
<feature type="domain" description="DUF4131" evidence="8">
    <location>
        <begin position="65"/>
        <end position="226"/>
    </location>
</feature>
<evidence type="ECO:0000256" key="1">
    <source>
        <dbReference type="ARBA" id="ARBA00004651"/>
    </source>
</evidence>
<feature type="transmembrane region" description="Helical" evidence="6">
    <location>
        <begin position="252"/>
        <end position="269"/>
    </location>
</feature>
<evidence type="ECO:0000256" key="4">
    <source>
        <dbReference type="ARBA" id="ARBA00022989"/>
    </source>
</evidence>
<evidence type="ECO:0000256" key="3">
    <source>
        <dbReference type="ARBA" id="ARBA00022692"/>
    </source>
</evidence>
<feature type="transmembrane region" description="Helical" evidence="6">
    <location>
        <begin position="464"/>
        <end position="491"/>
    </location>
</feature>
<feature type="transmembrane region" description="Helical" evidence="6">
    <location>
        <begin position="289"/>
        <end position="311"/>
    </location>
</feature>
<accession>A0A521BX22</accession>
<evidence type="ECO:0000259" key="8">
    <source>
        <dbReference type="Pfam" id="PF13567"/>
    </source>
</evidence>
<proteinExistence type="predicted"/>
<reference evidence="9 10" key="1">
    <citation type="submission" date="2017-05" db="EMBL/GenBank/DDBJ databases">
        <authorList>
            <person name="Varghese N."/>
            <person name="Submissions S."/>
        </authorList>
    </citation>
    <scope>NUCLEOTIDE SEQUENCE [LARGE SCALE GENOMIC DNA]</scope>
    <source>
        <strain evidence="9 10">DSM 100094</strain>
    </source>
</reference>
<dbReference type="Pfam" id="PF03772">
    <property type="entry name" value="Competence"/>
    <property type="match status" value="1"/>
</dbReference>
<keyword evidence="2" id="KW-1003">Cell membrane</keyword>
<keyword evidence="3 6" id="KW-0812">Transmembrane</keyword>
<dbReference type="InterPro" id="IPR052159">
    <property type="entry name" value="Competence_DNA_uptake"/>
</dbReference>
<keyword evidence="5 6" id="KW-0472">Membrane</keyword>
<gene>
    <name evidence="9" type="ORF">SAMN06265221_103193</name>
</gene>
<feature type="transmembrane region" description="Helical" evidence="6">
    <location>
        <begin position="38"/>
        <end position="56"/>
    </location>
</feature>
<evidence type="ECO:0000256" key="6">
    <source>
        <dbReference type="SAM" id="Phobius"/>
    </source>
</evidence>
<feature type="transmembrane region" description="Helical" evidence="6">
    <location>
        <begin position="556"/>
        <end position="574"/>
    </location>
</feature>
<feature type="transmembrane region" description="Helical" evidence="6">
    <location>
        <begin position="528"/>
        <end position="550"/>
    </location>
</feature>
<feature type="transmembrane region" description="Helical" evidence="6">
    <location>
        <begin position="63"/>
        <end position="81"/>
    </location>
</feature>
<feature type="domain" description="ComEC/Rec2-related protein" evidence="7">
    <location>
        <begin position="268"/>
        <end position="542"/>
    </location>
</feature>
<keyword evidence="4 6" id="KW-1133">Transmembrane helix</keyword>
<protein>
    <submittedName>
        <fullName evidence="9">Competence protein ComEC</fullName>
    </submittedName>
</protein>
<comment type="subcellular location">
    <subcellularLocation>
        <location evidence="1">Cell membrane</location>
        <topology evidence="1">Multi-pass membrane protein</topology>
    </subcellularLocation>
</comment>
<evidence type="ECO:0000313" key="9">
    <source>
        <dbReference type="EMBL" id="SMO51706.1"/>
    </source>
</evidence>
<feature type="transmembrane region" description="Helical" evidence="6">
    <location>
        <begin position="331"/>
        <end position="351"/>
    </location>
</feature>
<organism evidence="9 10">
    <name type="scientific">Paracoccus laeviglucosivorans</name>
    <dbReference type="NCBI Taxonomy" id="1197861"/>
    <lineage>
        <taxon>Bacteria</taxon>
        <taxon>Pseudomonadati</taxon>
        <taxon>Pseudomonadota</taxon>
        <taxon>Alphaproteobacteria</taxon>
        <taxon>Rhodobacterales</taxon>
        <taxon>Paracoccaceae</taxon>
        <taxon>Paracoccus</taxon>
    </lineage>
</organism>
<name>A0A521BX22_9RHOB</name>
<feature type="transmembrane region" description="Helical" evidence="6">
    <location>
        <begin position="101"/>
        <end position="122"/>
    </location>
</feature>
<keyword evidence="10" id="KW-1185">Reference proteome</keyword>
<sequence>MVTQQPAAMHGQVIAPGGGGARAVSTTVRVPIAVRAGLLPWVPFWMSLGIGGWFALPFDPGPLHYGLAALLVVGCLTVRFASVGLAARGRITWDRADAARLGAVAFLLIALGFLSVGMRAAIVEAPVLKFRYYGGVEGRVVQIDRSSGDRLRLTLDRVVLENTPPSRMPERVRISLFVTDPMPVPGQRVMLTAHLGPPNGPSEPGGFDFRRMAWFDGLGAVGYSRTPVMTVAPPESGGALALHRLRMRLSEGIVSAIGGQAGAVSSALMTGDRSAITEATNDVMRASSLYHIISISGLHMTMLAGFVYAALRLAGVVLQLAGAMPRAMHKWAAGGALLASLVYLWLSGGGVATERSFIMVAVMLFAIIADRRAISLRTVAVAATLILAWTPEALGSAGFQMSFAATVALILSQGPWSQISPHLPWWLKPAGMLVLSSLIAGLATTPIAAAHFGRISQYGMLANLLVVPVVGAVVMPAGVIAAVLALLGLAQPALWCMGLGTKWMLFVAEWVAGLGGAVTVLPAPPGIVLPLIGIGGCLMVLAPVAVAMGAQMRHSPHRLIGVACLVAGAAIWACDRRPLMLVSHEGDAVGIMTPDGRALSRPRGGSFTAANWLEADGDRADQQQAAARPLWTGDNAVRTALLRLPTAEVAIHHLMGKRGAERAGMLCQQGAILIANLPLSDLLGPKPPCRVFDSQRLRRTGALALFADDELSYRVVTVRDRAGERAWSGGGR</sequence>
<dbReference type="PANTHER" id="PTHR30619">
    <property type="entry name" value="DNA INTERNALIZATION/COMPETENCE PROTEIN COMEC/REC2"/>
    <property type="match status" value="1"/>
</dbReference>
<dbReference type="EMBL" id="FXTK01000003">
    <property type="protein sequence ID" value="SMO51706.1"/>
    <property type="molecule type" value="Genomic_DNA"/>
</dbReference>
<dbReference type="Proteomes" id="UP000319014">
    <property type="component" value="Unassembled WGS sequence"/>
</dbReference>